<gene>
    <name evidence="2" type="ORF">GX50_05214</name>
</gene>
<organism evidence="2 3">
    <name type="scientific">[Emmonsia] crescens</name>
    <dbReference type="NCBI Taxonomy" id="73230"/>
    <lineage>
        <taxon>Eukaryota</taxon>
        <taxon>Fungi</taxon>
        <taxon>Dikarya</taxon>
        <taxon>Ascomycota</taxon>
        <taxon>Pezizomycotina</taxon>
        <taxon>Eurotiomycetes</taxon>
        <taxon>Eurotiomycetidae</taxon>
        <taxon>Onygenales</taxon>
        <taxon>Ajellomycetaceae</taxon>
        <taxon>Emergomyces</taxon>
    </lineage>
</organism>
<comment type="caution">
    <text evidence="2">The sequence shown here is derived from an EMBL/GenBank/DDBJ whole genome shotgun (WGS) entry which is preliminary data.</text>
</comment>
<keyword evidence="3" id="KW-1185">Reference proteome</keyword>
<accession>A0A2B7ZF91</accession>
<feature type="region of interest" description="Disordered" evidence="1">
    <location>
        <begin position="89"/>
        <end position="113"/>
    </location>
</feature>
<feature type="region of interest" description="Disordered" evidence="1">
    <location>
        <begin position="1"/>
        <end position="24"/>
    </location>
</feature>
<evidence type="ECO:0000256" key="1">
    <source>
        <dbReference type="SAM" id="MobiDB-lite"/>
    </source>
</evidence>
<reference evidence="2 3" key="1">
    <citation type="submission" date="2017-10" db="EMBL/GenBank/DDBJ databases">
        <title>Comparative genomics in systemic dimorphic fungi from Ajellomycetaceae.</title>
        <authorList>
            <person name="Munoz J.F."/>
            <person name="Mcewen J.G."/>
            <person name="Clay O.K."/>
            <person name="Cuomo C.A."/>
        </authorList>
    </citation>
    <scope>NUCLEOTIDE SEQUENCE [LARGE SCALE GENOMIC DNA]</scope>
    <source>
        <strain evidence="2 3">UAMH4076</strain>
    </source>
</reference>
<sequence length="113" mass="12684">MTSYRDQIPQTFEGGTSGSLPSNLQDQDLRTKLFKINFPLPDWQILDILYKGLSGANLREFIQTKIEAKRTSKAVAVTLDIDTFLDEISTRLPAETNQPKPTNSNPEDSSEPK</sequence>
<evidence type="ECO:0000313" key="2">
    <source>
        <dbReference type="EMBL" id="PGH32020.1"/>
    </source>
</evidence>
<evidence type="ECO:0000313" key="3">
    <source>
        <dbReference type="Proteomes" id="UP000226031"/>
    </source>
</evidence>
<protein>
    <submittedName>
        <fullName evidence="2">Uncharacterized protein</fullName>
    </submittedName>
</protein>
<feature type="compositionally biased region" description="Polar residues" evidence="1">
    <location>
        <begin position="95"/>
        <end position="107"/>
    </location>
</feature>
<proteinExistence type="predicted"/>
<dbReference type="EMBL" id="PDND01000107">
    <property type="protein sequence ID" value="PGH32020.1"/>
    <property type="molecule type" value="Genomic_DNA"/>
</dbReference>
<dbReference type="AlphaFoldDB" id="A0A2B7ZF91"/>
<dbReference type="Proteomes" id="UP000226031">
    <property type="component" value="Unassembled WGS sequence"/>
</dbReference>
<dbReference type="VEuPathDB" id="FungiDB:EMCG_01637"/>
<name>A0A2B7ZF91_9EURO</name>